<dbReference type="Gene3D" id="3.40.50.1000">
    <property type="entry name" value="HAD superfamily/HAD-like"/>
    <property type="match status" value="1"/>
</dbReference>
<dbReference type="PANTHER" id="PTHR43294">
    <property type="entry name" value="SODIUM/POTASSIUM-TRANSPORTING ATPASE SUBUNIT ALPHA"/>
    <property type="match status" value="1"/>
</dbReference>
<comment type="subcellular location">
    <subcellularLocation>
        <location evidence="1">Membrane</location>
        <topology evidence="1">Multi-pass membrane protein</topology>
    </subcellularLocation>
</comment>
<reference evidence="11 12" key="1">
    <citation type="submission" date="2012-05" db="EMBL/GenBank/DDBJ databases">
        <title>Recombination and specialization in a pathogen metapopulation.</title>
        <authorList>
            <person name="Gardiner A."/>
            <person name="Kemen E."/>
            <person name="Schultz-Larsen T."/>
            <person name="MacLean D."/>
            <person name="Van Oosterhout C."/>
            <person name="Jones J.D.G."/>
        </authorList>
    </citation>
    <scope>NUCLEOTIDE SEQUENCE [LARGE SCALE GENOMIC DNA]</scope>
    <source>
        <strain evidence="11 12">Ac Nc2</strain>
    </source>
</reference>
<feature type="transmembrane region" description="Helical" evidence="9">
    <location>
        <begin position="351"/>
        <end position="372"/>
    </location>
</feature>
<dbReference type="GO" id="GO:0016887">
    <property type="term" value="F:ATP hydrolysis activity"/>
    <property type="evidence" value="ECO:0007669"/>
    <property type="project" value="InterPro"/>
</dbReference>
<evidence type="ECO:0000256" key="6">
    <source>
        <dbReference type="ARBA" id="ARBA00022989"/>
    </source>
</evidence>
<keyword evidence="4" id="KW-0067">ATP-binding</keyword>
<evidence type="ECO:0000256" key="5">
    <source>
        <dbReference type="ARBA" id="ARBA00022967"/>
    </source>
</evidence>
<dbReference type="SFLD" id="SFLDF00027">
    <property type="entry name" value="p-type_atpase"/>
    <property type="match status" value="1"/>
</dbReference>
<protein>
    <recommendedName>
        <fullName evidence="10">Cation-transporting P-type ATPase N-terminal domain-containing protein</fullName>
    </recommendedName>
</protein>
<comment type="caution">
    <text evidence="11">The sequence shown here is derived from an EMBL/GenBank/DDBJ whole genome shotgun (WGS) entry which is preliminary data.</text>
</comment>
<dbReference type="EMBL" id="CAIX01000234">
    <property type="protein sequence ID" value="CCI48557.1"/>
    <property type="molecule type" value="Genomic_DNA"/>
</dbReference>
<dbReference type="InterPro" id="IPR023298">
    <property type="entry name" value="ATPase_P-typ_TM_dom_sf"/>
</dbReference>
<dbReference type="PROSITE" id="PS00154">
    <property type="entry name" value="ATPASE_E1_E2"/>
    <property type="match status" value="1"/>
</dbReference>
<dbReference type="InterPro" id="IPR001757">
    <property type="entry name" value="P_typ_ATPase"/>
</dbReference>
<dbReference type="SUPFAM" id="SSF81665">
    <property type="entry name" value="Calcium ATPase, transmembrane domain M"/>
    <property type="match status" value="1"/>
</dbReference>
<dbReference type="SUPFAM" id="SSF81660">
    <property type="entry name" value="Metal cation-transporting ATPase, ATP-binding domain N"/>
    <property type="match status" value="1"/>
</dbReference>
<dbReference type="Gene3D" id="2.70.150.10">
    <property type="entry name" value="Calcium-transporting ATPase, cytoplasmic transduction domain A"/>
    <property type="match status" value="1"/>
</dbReference>
<feature type="domain" description="Cation-transporting P-type ATPase N-terminal" evidence="10">
    <location>
        <begin position="89"/>
        <end position="163"/>
    </location>
</feature>
<dbReference type="OrthoDB" id="116380at2759"/>
<dbReference type="InterPro" id="IPR023214">
    <property type="entry name" value="HAD_sf"/>
</dbReference>
<evidence type="ECO:0000256" key="1">
    <source>
        <dbReference type="ARBA" id="ARBA00004141"/>
    </source>
</evidence>
<evidence type="ECO:0000259" key="10">
    <source>
        <dbReference type="SMART" id="SM00831"/>
    </source>
</evidence>
<dbReference type="SUPFAM" id="SSF56784">
    <property type="entry name" value="HAD-like"/>
    <property type="match status" value="1"/>
</dbReference>
<organism evidence="11 12">
    <name type="scientific">Albugo candida</name>
    <dbReference type="NCBI Taxonomy" id="65357"/>
    <lineage>
        <taxon>Eukaryota</taxon>
        <taxon>Sar</taxon>
        <taxon>Stramenopiles</taxon>
        <taxon>Oomycota</taxon>
        <taxon>Peronosporomycetes</taxon>
        <taxon>Albuginales</taxon>
        <taxon>Albuginaceae</taxon>
        <taxon>Albugo</taxon>
    </lineage>
</organism>
<dbReference type="FunCoup" id="A0A024GNT9">
    <property type="interactions" value="9"/>
</dbReference>
<dbReference type="GO" id="GO:1990573">
    <property type="term" value="P:potassium ion import across plasma membrane"/>
    <property type="evidence" value="ECO:0007669"/>
    <property type="project" value="TreeGrafter"/>
</dbReference>
<dbReference type="SUPFAM" id="SSF81653">
    <property type="entry name" value="Calcium ATPase, transduction domain A"/>
    <property type="match status" value="1"/>
</dbReference>
<dbReference type="InterPro" id="IPR059000">
    <property type="entry name" value="ATPase_P-type_domA"/>
</dbReference>
<dbReference type="Gene3D" id="3.40.1110.10">
    <property type="entry name" value="Calcium-transporting ATPase, cytoplasmic domain N"/>
    <property type="match status" value="1"/>
</dbReference>
<dbReference type="GO" id="GO:0036376">
    <property type="term" value="P:sodium ion export across plasma membrane"/>
    <property type="evidence" value="ECO:0007669"/>
    <property type="project" value="TreeGrafter"/>
</dbReference>
<dbReference type="InterPro" id="IPR004014">
    <property type="entry name" value="ATPase_P-typ_cation-transptr_N"/>
</dbReference>
<keyword evidence="6 9" id="KW-1133">Transmembrane helix</keyword>
<keyword evidence="12" id="KW-1185">Reference proteome</keyword>
<accession>A0A024GNT9</accession>
<evidence type="ECO:0000313" key="11">
    <source>
        <dbReference type="EMBL" id="CCI48557.1"/>
    </source>
</evidence>
<dbReference type="InterPro" id="IPR023299">
    <property type="entry name" value="ATPase_P-typ_cyto_dom_N"/>
</dbReference>
<keyword evidence="2 9" id="KW-0812">Transmembrane</keyword>
<feature type="compositionally biased region" description="Polar residues" evidence="8">
    <location>
        <begin position="9"/>
        <end position="20"/>
    </location>
</feature>
<dbReference type="InterPro" id="IPR050510">
    <property type="entry name" value="Cation_transp_ATPase_P-type"/>
</dbReference>
<evidence type="ECO:0000256" key="8">
    <source>
        <dbReference type="SAM" id="MobiDB-lite"/>
    </source>
</evidence>
<dbReference type="InterPro" id="IPR006068">
    <property type="entry name" value="ATPase_P-typ_cation-transptr_C"/>
</dbReference>
<keyword evidence="3" id="KW-0547">Nucleotide-binding</keyword>
<feature type="transmembrane region" description="Helical" evidence="9">
    <location>
        <begin position="1055"/>
        <end position="1076"/>
    </location>
</feature>
<dbReference type="InterPro" id="IPR018303">
    <property type="entry name" value="ATPase_P-typ_P_site"/>
</dbReference>
<dbReference type="InParanoid" id="A0A024GNT9"/>
<feature type="transmembrane region" description="Helical" evidence="9">
    <location>
        <begin position="135"/>
        <end position="161"/>
    </location>
</feature>
<evidence type="ECO:0000256" key="4">
    <source>
        <dbReference type="ARBA" id="ARBA00022840"/>
    </source>
</evidence>
<dbReference type="SFLD" id="SFLDS00003">
    <property type="entry name" value="Haloacid_Dehalogenase"/>
    <property type="match status" value="1"/>
</dbReference>
<dbReference type="InterPro" id="IPR008250">
    <property type="entry name" value="ATPase_P-typ_transduc_dom_A_sf"/>
</dbReference>
<dbReference type="SMART" id="SM00831">
    <property type="entry name" value="Cation_ATPase_N"/>
    <property type="match status" value="1"/>
</dbReference>
<dbReference type="AlphaFoldDB" id="A0A024GNT9"/>
<dbReference type="GO" id="GO:0005391">
    <property type="term" value="F:P-type sodium:potassium-exchanging transporter activity"/>
    <property type="evidence" value="ECO:0007669"/>
    <property type="project" value="TreeGrafter"/>
</dbReference>
<dbReference type="Proteomes" id="UP000053237">
    <property type="component" value="Unassembled WGS sequence"/>
</dbReference>
<keyword evidence="7 9" id="KW-0472">Membrane</keyword>
<dbReference type="InterPro" id="IPR044492">
    <property type="entry name" value="P_typ_ATPase_HD_dom"/>
</dbReference>
<feature type="transmembrane region" description="Helical" evidence="9">
    <location>
        <begin position="919"/>
        <end position="944"/>
    </location>
</feature>
<feature type="transmembrane region" description="Helical" evidence="9">
    <location>
        <begin position="846"/>
        <end position="869"/>
    </location>
</feature>
<dbReference type="PRINTS" id="PR00119">
    <property type="entry name" value="CATATPASE"/>
</dbReference>
<dbReference type="GO" id="GO:0005524">
    <property type="term" value="F:ATP binding"/>
    <property type="evidence" value="ECO:0007669"/>
    <property type="project" value="UniProtKB-KW"/>
</dbReference>
<feature type="transmembrane region" description="Helical" evidence="9">
    <location>
        <begin position="167"/>
        <end position="183"/>
    </location>
</feature>
<gene>
    <name evidence="11" type="ORF">BN9_097070</name>
</gene>
<feature type="transmembrane region" description="Helical" evidence="9">
    <location>
        <begin position="1023"/>
        <end position="1043"/>
    </location>
</feature>
<dbReference type="SFLD" id="SFLDG00002">
    <property type="entry name" value="C1.7:_P-type_atpase_like"/>
    <property type="match status" value="1"/>
</dbReference>
<dbReference type="InterPro" id="IPR036412">
    <property type="entry name" value="HAD-like_sf"/>
</dbReference>
<feature type="transmembrane region" description="Helical" evidence="9">
    <location>
        <begin position="875"/>
        <end position="895"/>
    </location>
</feature>
<dbReference type="Gene3D" id="1.20.1110.10">
    <property type="entry name" value="Calcium-transporting ATPase, transmembrane domain"/>
    <property type="match status" value="1"/>
</dbReference>
<dbReference type="GO" id="GO:0030007">
    <property type="term" value="P:intracellular potassium ion homeostasis"/>
    <property type="evidence" value="ECO:0007669"/>
    <property type="project" value="TreeGrafter"/>
</dbReference>
<evidence type="ECO:0000256" key="3">
    <source>
        <dbReference type="ARBA" id="ARBA00022741"/>
    </source>
</evidence>
<dbReference type="GO" id="GO:0005886">
    <property type="term" value="C:plasma membrane"/>
    <property type="evidence" value="ECO:0007669"/>
    <property type="project" value="TreeGrafter"/>
</dbReference>
<feature type="transmembrane region" description="Helical" evidence="9">
    <location>
        <begin position="1088"/>
        <end position="1108"/>
    </location>
</feature>
<dbReference type="Pfam" id="PF00690">
    <property type="entry name" value="Cation_ATPase_N"/>
    <property type="match status" value="1"/>
</dbReference>
<keyword evidence="5" id="KW-1278">Translocase</keyword>
<evidence type="ECO:0000313" key="12">
    <source>
        <dbReference type="Proteomes" id="UP000053237"/>
    </source>
</evidence>
<dbReference type="PANTHER" id="PTHR43294:SF20">
    <property type="entry name" value="P-TYPE ATPASE"/>
    <property type="match status" value="1"/>
</dbReference>
<dbReference type="STRING" id="65357.A0A024GNT9"/>
<evidence type="ECO:0000256" key="9">
    <source>
        <dbReference type="SAM" id="Phobius"/>
    </source>
</evidence>
<dbReference type="GO" id="GO:1902600">
    <property type="term" value="P:proton transmembrane transport"/>
    <property type="evidence" value="ECO:0007669"/>
    <property type="project" value="TreeGrafter"/>
</dbReference>
<sequence>MRLWKAPRKQSTSPKPNYSSPRCAADYIALNADTIQSDTTVNDSKSSFGGLNWLQFKKSIQSHPKTSNQIPDIIINESAEQSYSIGDNPWHLQKIDSIFYQLNSHRKNGLSAEKASNRLHTYGPNSIDTEAKTPIYVLFLLQFCNLIIALLLFASVAAISLQEYTEGIAVLLIVLLNASIATIQENKAGNALDALLQLTSAQSVVIRDKTQLSMDSKAIVPGDIVLLRVGDVIPADLRLIESNSLKVNEMNLTGEPTDVSKKALDLEKKCDELSPSPLNMVFSSTTVTAGSGIGIVVATGMATRVGVIASLLKSTNISARDQNKMCGNPMQQFIARYQPKKTPLERGLHKLGILMGSIAIGIAILLFVVGFLRDTRDPRYPYRPVWLTMVMVAVSVAVSAVPEGLPVVTTLCLTSGTTDMIKEHVLVRKLAAVETLGAASVICTDKTGTLTEGKMTAVKIWGDSKEYEVTGKGFDPGNGAIYIREMEGLHAADTVLLRAMLVACVLCSNTILQQKETDGKIEWEPIGNSSEAPLIVAAAKNGIDRQQVVSSYPLVDEIPFNSSRKMMITIHEEINFVGFENVQLPLNATLIACIKGAPNYILTKCSRYCSEHGETFDLNEQKTTEILHMVDTLSSQALRVLAVAILPLCELPYDRNCESVEEKFSSIPSKCTFLGLIGSIDPERDGVKEAIGKARKASVRTIMITGDYLATAVAIAQNINLLQRGANISHEAIDCLQLRTQCDAYKSIEEIDALTCEKNVFARARPEDKLEIVKSLKRQGLIAAMTGDGVNDAPALKEADIGVAMGISGTEVAKGASDMILTDDNFCSIVAAIEKGRNIYANIQKFVLFLLSTNIGEIVIIFIAIAVGMPVPLEPLQILILNLLSDGMPAVALSLEKGNPAIMNESPRPKRQQIIHGRLWTLVLVNAALIAFGGIVIFAVGMYWNVGKLLVSDIIATNGQSNVCRRWTGHQNGWKLIGNCGIRRADGSMLFPDAVDRFENASVICKGGNYDCMRDGTARAQTMTFIGITFTEVVRAYSVRSFTAPLYASMFSNRYVVIASALSVALTLVMTNTPFVMDRIFGFVYIEWFQWLFVIAIAIHTTFWGEMVKWSFRRCDRKKARWEEMESKIDSLYCEMESMRQKYALEE</sequence>
<name>A0A024GNT9_9STRA</name>
<dbReference type="Pfam" id="PF13246">
    <property type="entry name" value="Cation_ATPase"/>
    <property type="match status" value="1"/>
</dbReference>
<evidence type="ECO:0000256" key="7">
    <source>
        <dbReference type="ARBA" id="ARBA00023136"/>
    </source>
</evidence>
<evidence type="ECO:0000256" key="2">
    <source>
        <dbReference type="ARBA" id="ARBA00022692"/>
    </source>
</evidence>
<dbReference type="NCBIfam" id="TIGR01494">
    <property type="entry name" value="ATPase_P-type"/>
    <property type="match status" value="2"/>
</dbReference>
<feature type="region of interest" description="Disordered" evidence="8">
    <location>
        <begin position="1"/>
        <end position="20"/>
    </location>
</feature>
<proteinExistence type="predicted"/>
<dbReference type="Pfam" id="PF00122">
    <property type="entry name" value="E1-E2_ATPase"/>
    <property type="match status" value="1"/>
</dbReference>
<dbReference type="GO" id="GO:0006883">
    <property type="term" value="P:intracellular sodium ion homeostasis"/>
    <property type="evidence" value="ECO:0007669"/>
    <property type="project" value="TreeGrafter"/>
</dbReference>
<dbReference type="Pfam" id="PF00689">
    <property type="entry name" value="Cation_ATPase_C"/>
    <property type="match status" value="1"/>
</dbReference>